<sequence>MDSSLESSPIMEMTESIARQTSFTLSLARRVGTAHARNSNLVFSPLSIHAVLGLLAAGSRGETEKQILSVLCSDSADELTFLSSQIVSPLLADGSAAGGPKLAFANGVWVDASLSLKPSFREVVTSAYKAEAKAVDFRSKANEAREDVNSWVHTLTGGLINELLPTGSVDNNTRLILGNALYFKGDWDKKFDSSQTIESDFYLLDGSTVQAPFMTTEDKQYLTSYDDFKVSGSLQARCEIKGGVLHV</sequence>
<dbReference type="Proteomes" id="UP000236161">
    <property type="component" value="Unassembled WGS sequence"/>
</dbReference>
<dbReference type="STRING" id="1088818.A0A2I0BDP7"/>
<evidence type="ECO:0000259" key="5">
    <source>
        <dbReference type="SMART" id="SM00093"/>
    </source>
</evidence>
<evidence type="ECO:0000313" key="6">
    <source>
        <dbReference type="EMBL" id="PKA65921.1"/>
    </source>
</evidence>
<evidence type="ECO:0000256" key="3">
    <source>
        <dbReference type="ARBA" id="ARBA00022900"/>
    </source>
</evidence>
<keyword evidence="2" id="KW-0646">Protease inhibitor</keyword>
<dbReference type="InterPro" id="IPR023796">
    <property type="entry name" value="Serpin_dom"/>
</dbReference>
<evidence type="ECO:0000256" key="2">
    <source>
        <dbReference type="ARBA" id="ARBA00022690"/>
    </source>
</evidence>
<protein>
    <submittedName>
        <fullName evidence="6">Serpin-ZX</fullName>
    </submittedName>
</protein>
<dbReference type="GO" id="GO:0005615">
    <property type="term" value="C:extracellular space"/>
    <property type="evidence" value="ECO:0007669"/>
    <property type="project" value="InterPro"/>
</dbReference>
<feature type="domain" description="Serpin" evidence="5">
    <location>
        <begin position="25"/>
        <end position="247"/>
    </location>
</feature>
<dbReference type="InterPro" id="IPR000215">
    <property type="entry name" value="Serpin_fam"/>
</dbReference>
<gene>
    <name evidence="6" type="ORF">AXF42_Ash010330</name>
</gene>
<organism evidence="6 7">
    <name type="scientific">Apostasia shenzhenica</name>
    <dbReference type="NCBI Taxonomy" id="1088818"/>
    <lineage>
        <taxon>Eukaryota</taxon>
        <taxon>Viridiplantae</taxon>
        <taxon>Streptophyta</taxon>
        <taxon>Embryophyta</taxon>
        <taxon>Tracheophyta</taxon>
        <taxon>Spermatophyta</taxon>
        <taxon>Magnoliopsida</taxon>
        <taxon>Liliopsida</taxon>
        <taxon>Asparagales</taxon>
        <taxon>Orchidaceae</taxon>
        <taxon>Apostasioideae</taxon>
        <taxon>Apostasia</taxon>
    </lineage>
</organism>
<evidence type="ECO:0000256" key="4">
    <source>
        <dbReference type="RuleBase" id="RU000411"/>
    </source>
</evidence>
<dbReference type="PANTHER" id="PTHR11461">
    <property type="entry name" value="SERINE PROTEASE INHIBITOR, SERPIN"/>
    <property type="match status" value="1"/>
</dbReference>
<proteinExistence type="inferred from homology"/>
<dbReference type="OrthoDB" id="1063785at2759"/>
<comment type="similarity">
    <text evidence="1 4">Belongs to the serpin family.</text>
</comment>
<dbReference type="Gene3D" id="2.30.39.10">
    <property type="entry name" value="Alpha-1-antitrypsin, domain 1"/>
    <property type="match status" value="1"/>
</dbReference>
<keyword evidence="7" id="KW-1185">Reference proteome</keyword>
<name>A0A2I0BDP7_9ASPA</name>
<keyword evidence="3" id="KW-0722">Serine protease inhibitor</keyword>
<evidence type="ECO:0000313" key="7">
    <source>
        <dbReference type="Proteomes" id="UP000236161"/>
    </source>
</evidence>
<dbReference type="SMART" id="SM00093">
    <property type="entry name" value="SERPIN"/>
    <property type="match status" value="1"/>
</dbReference>
<dbReference type="AlphaFoldDB" id="A0A2I0BDP7"/>
<dbReference type="Gene3D" id="3.30.497.10">
    <property type="entry name" value="Antithrombin, subunit I, domain 2"/>
    <property type="match status" value="1"/>
</dbReference>
<dbReference type="InterPro" id="IPR036186">
    <property type="entry name" value="Serpin_sf"/>
</dbReference>
<dbReference type="EMBL" id="KZ451888">
    <property type="protein sequence ID" value="PKA65921.1"/>
    <property type="molecule type" value="Genomic_DNA"/>
</dbReference>
<dbReference type="PANTHER" id="PTHR11461:SF211">
    <property type="entry name" value="GH10112P-RELATED"/>
    <property type="match status" value="1"/>
</dbReference>
<dbReference type="FunFam" id="3.30.497.10:FF:000012">
    <property type="entry name" value="Predicted protein"/>
    <property type="match status" value="1"/>
</dbReference>
<dbReference type="InterPro" id="IPR042185">
    <property type="entry name" value="Serpin_sf_2"/>
</dbReference>
<dbReference type="GO" id="GO:0004867">
    <property type="term" value="F:serine-type endopeptidase inhibitor activity"/>
    <property type="evidence" value="ECO:0007669"/>
    <property type="project" value="UniProtKB-KW"/>
</dbReference>
<dbReference type="InterPro" id="IPR042178">
    <property type="entry name" value="Serpin_sf_1"/>
</dbReference>
<accession>A0A2I0BDP7</accession>
<reference evidence="6 7" key="1">
    <citation type="journal article" date="2017" name="Nature">
        <title>The Apostasia genome and the evolution of orchids.</title>
        <authorList>
            <person name="Zhang G.Q."/>
            <person name="Liu K.W."/>
            <person name="Li Z."/>
            <person name="Lohaus R."/>
            <person name="Hsiao Y.Y."/>
            <person name="Niu S.C."/>
            <person name="Wang J.Y."/>
            <person name="Lin Y.C."/>
            <person name="Xu Q."/>
            <person name="Chen L.J."/>
            <person name="Yoshida K."/>
            <person name="Fujiwara S."/>
            <person name="Wang Z.W."/>
            <person name="Zhang Y.Q."/>
            <person name="Mitsuda N."/>
            <person name="Wang M."/>
            <person name="Liu G.H."/>
            <person name="Pecoraro L."/>
            <person name="Huang H.X."/>
            <person name="Xiao X.J."/>
            <person name="Lin M."/>
            <person name="Wu X.Y."/>
            <person name="Wu W.L."/>
            <person name="Chen Y.Y."/>
            <person name="Chang S.B."/>
            <person name="Sakamoto S."/>
            <person name="Ohme-Takagi M."/>
            <person name="Yagi M."/>
            <person name="Zeng S.J."/>
            <person name="Shen C.Y."/>
            <person name="Yeh C.M."/>
            <person name="Luo Y.B."/>
            <person name="Tsai W.C."/>
            <person name="Van de Peer Y."/>
            <person name="Liu Z.J."/>
        </authorList>
    </citation>
    <scope>NUCLEOTIDE SEQUENCE [LARGE SCALE GENOMIC DNA]</scope>
    <source>
        <strain evidence="7">cv. Shenzhen</strain>
        <tissue evidence="6">Stem</tissue>
    </source>
</reference>
<dbReference type="SUPFAM" id="SSF56574">
    <property type="entry name" value="Serpins"/>
    <property type="match status" value="1"/>
</dbReference>
<evidence type="ECO:0000256" key="1">
    <source>
        <dbReference type="ARBA" id="ARBA00009500"/>
    </source>
</evidence>
<dbReference type="Pfam" id="PF00079">
    <property type="entry name" value="Serpin"/>
    <property type="match status" value="1"/>
</dbReference>